<dbReference type="InterPro" id="IPR040898">
    <property type="entry name" value="CxC6"/>
</dbReference>
<comment type="caution">
    <text evidence="2">The sequence shown here is derived from an EMBL/GenBank/DDBJ whole genome shotgun (WGS) entry which is preliminary data.</text>
</comment>
<name>A0AAD7NTB0_9AGAR</name>
<proteinExistence type="predicted"/>
<organism evidence="2 3">
    <name type="scientific">Mycena maculata</name>
    <dbReference type="NCBI Taxonomy" id="230809"/>
    <lineage>
        <taxon>Eukaryota</taxon>
        <taxon>Fungi</taxon>
        <taxon>Dikarya</taxon>
        <taxon>Basidiomycota</taxon>
        <taxon>Agaricomycotina</taxon>
        <taxon>Agaricomycetes</taxon>
        <taxon>Agaricomycetidae</taxon>
        <taxon>Agaricales</taxon>
        <taxon>Marasmiineae</taxon>
        <taxon>Mycenaceae</taxon>
        <taxon>Mycena</taxon>
    </lineage>
</organism>
<keyword evidence="3" id="KW-1185">Reference proteome</keyword>
<evidence type="ECO:0000313" key="2">
    <source>
        <dbReference type="EMBL" id="KAJ7774303.1"/>
    </source>
</evidence>
<feature type="domain" description="CxC6 like cysteine cluster associated with KDZ" evidence="1">
    <location>
        <begin position="289"/>
        <end position="353"/>
    </location>
</feature>
<accession>A0AAD7NTB0</accession>
<dbReference type="Proteomes" id="UP001215280">
    <property type="component" value="Unassembled WGS sequence"/>
</dbReference>
<protein>
    <recommendedName>
        <fullName evidence="1">CxC6 like cysteine cluster associated with KDZ domain-containing protein</fullName>
    </recommendedName>
</protein>
<gene>
    <name evidence="2" type="ORF">DFH07DRAFT_866010</name>
</gene>
<dbReference type="AlphaFoldDB" id="A0AAD7NTB0"/>
<evidence type="ECO:0000313" key="3">
    <source>
        <dbReference type="Proteomes" id="UP001215280"/>
    </source>
</evidence>
<dbReference type="Pfam" id="PF18721">
    <property type="entry name" value="CxC6"/>
    <property type="match status" value="1"/>
</dbReference>
<sequence length="601" mass="68221">MAPTVRDLILILQIFFPGELSMHKALYLLGIIISLYPLLCLHLNQWRQPRQPTRTAAVTTFTLPPSWATSRLSCIFCPANDLDIVPTLQRRKKDKTVWLLDDTFQWVQADLLIAHCASCHAEYYPDCITYKVSVWSDRKIAVFQENVLDRFHSGWSNFMDWLKKSTSSERILMYRQSQRLFIEHFSRCLLAFHGKGDDFSCPAHPNTRTFSELVRTAIGVNGGTLPAAMTHGCVECTHIKHYQSDLVNKGMVFREDLNVAGMAPVPAGEGQQEAPADGKPRGYVRLTAMDGKTLKHRKCALDMCEGPLVNYKDGRFCEAHLNMQNVCSIIPCGRPVHHPGALTCDNQSHIDWHWQYENQFSCMSFPGVQRVIRHQQGLVDENSSTGPTLRIDLGALGDIPRDQAVHTFRAKSTYCLQIVQWVCGFPIGWGKCYRSESSSQVVQILDNIWKEFPQSKPSFIAYDDACSLLRHIVTQDLNSPWLSTMKFIVDAWHCIGHRATDIPCRLWCNPAPSNGSQPNLIIVEDDAHGTTHQTRTFNTETAEQLNSWLNGFGAQLQQTSDVNYDFFIHVLMMIYGEHVEKRVENKKLGLSEEFWAEATGD</sequence>
<evidence type="ECO:0000259" key="1">
    <source>
        <dbReference type="Pfam" id="PF18721"/>
    </source>
</evidence>
<dbReference type="EMBL" id="JARJLG010000016">
    <property type="protein sequence ID" value="KAJ7774303.1"/>
    <property type="molecule type" value="Genomic_DNA"/>
</dbReference>
<reference evidence="2" key="1">
    <citation type="submission" date="2023-03" db="EMBL/GenBank/DDBJ databases">
        <title>Massive genome expansion in bonnet fungi (Mycena s.s.) driven by repeated elements and novel gene families across ecological guilds.</title>
        <authorList>
            <consortium name="Lawrence Berkeley National Laboratory"/>
            <person name="Harder C.B."/>
            <person name="Miyauchi S."/>
            <person name="Viragh M."/>
            <person name="Kuo A."/>
            <person name="Thoen E."/>
            <person name="Andreopoulos B."/>
            <person name="Lu D."/>
            <person name="Skrede I."/>
            <person name="Drula E."/>
            <person name="Henrissat B."/>
            <person name="Morin E."/>
            <person name="Kohler A."/>
            <person name="Barry K."/>
            <person name="LaButti K."/>
            <person name="Morin E."/>
            <person name="Salamov A."/>
            <person name="Lipzen A."/>
            <person name="Mereny Z."/>
            <person name="Hegedus B."/>
            <person name="Baldrian P."/>
            <person name="Stursova M."/>
            <person name="Weitz H."/>
            <person name="Taylor A."/>
            <person name="Grigoriev I.V."/>
            <person name="Nagy L.G."/>
            <person name="Martin F."/>
            <person name="Kauserud H."/>
        </authorList>
    </citation>
    <scope>NUCLEOTIDE SEQUENCE</scope>
    <source>
        <strain evidence="2">CBHHK188m</strain>
    </source>
</reference>